<dbReference type="PANTHER" id="PTHR19303:SF74">
    <property type="entry name" value="POGO TRANSPOSABLE ELEMENT WITH KRAB DOMAIN"/>
    <property type="match status" value="1"/>
</dbReference>
<dbReference type="InterPro" id="IPR006600">
    <property type="entry name" value="HTH_CenpB_DNA-bd_dom"/>
</dbReference>
<evidence type="ECO:0000313" key="7">
    <source>
        <dbReference type="Proteomes" id="UP001549921"/>
    </source>
</evidence>
<dbReference type="PANTHER" id="PTHR19303">
    <property type="entry name" value="TRANSPOSON"/>
    <property type="match status" value="1"/>
</dbReference>
<organism evidence="6 7">
    <name type="scientific">Loxostege sticticalis</name>
    <name type="common">Beet webworm moth</name>
    <dbReference type="NCBI Taxonomy" id="481309"/>
    <lineage>
        <taxon>Eukaryota</taxon>
        <taxon>Metazoa</taxon>
        <taxon>Ecdysozoa</taxon>
        <taxon>Arthropoda</taxon>
        <taxon>Hexapoda</taxon>
        <taxon>Insecta</taxon>
        <taxon>Pterygota</taxon>
        <taxon>Neoptera</taxon>
        <taxon>Endopterygota</taxon>
        <taxon>Lepidoptera</taxon>
        <taxon>Glossata</taxon>
        <taxon>Ditrysia</taxon>
        <taxon>Pyraloidea</taxon>
        <taxon>Crambidae</taxon>
        <taxon>Pyraustinae</taxon>
        <taxon>Loxostege</taxon>
    </lineage>
</organism>
<dbReference type="AlphaFoldDB" id="A0ABD0T1G3"/>
<dbReference type="InterPro" id="IPR009057">
    <property type="entry name" value="Homeodomain-like_sf"/>
</dbReference>
<evidence type="ECO:0000256" key="4">
    <source>
        <dbReference type="SAM" id="MobiDB-lite"/>
    </source>
</evidence>
<keyword evidence="3" id="KW-0539">Nucleus</keyword>
<dbReference type="GO" id="GO:0005634">
    <property type="term" value="C:nucleus"/>
    <property type="evidence" value="ECO:0007669"/>
    <property type="project" value="UniProtKB-SubCell"/>
</dbReference>
<evidence type="ECO:0000256" key="3">
    <source>
        <dbReference type="ARBA" id="ARBA00023242"/>
    </source>
</evidence>
<keyword evidence="2" id="KW-0238">DNA-binding</keyword>
<accession>A0ABD0T1G3</accession>
<comment type="subcellular location">
    <subcellularLocation>
        <location evidence="1">Nucleus</location>
    </subcellularLocation>
</comment>
<comment type="caution">
    <text evidence="6">The sequence shown here is derived from an EMBL/GenBank/DDBJ whole genome shotgun (WGS) entry which is preliminary data.</text>
</comment>
<dbReference type="GO" id="GO:0003677">
    <property type="term" value="F:DNA binding"/>
    <property type="evidence" value="ECO:0007669"/>
    <property type="project" value="UniProtKB-KW"/>
</dbReference>
<dbReference type="SUPFAM" id="SSF46689">
    <property type="entry name" value="Homeodomain-like"/>
    <property type="match status" value="1"/>
</dbReference>
<evidence type="ECO:0000259" key="5">
    <source>
        <dbReference type="PROSITE" id="PS51253"/>
    </source>
</evidence>
<reference evidence="6 7" key="1">
    <citation type="submission" date="2024-06" db="EMBL/GenBank/DDBJ databases">
        <title>A chromosome-level genome assembly of beet webworm, Loxostege sticticalis.</title>
        <authorList>
            <person name="Zhang Y."/>
        </authorList>
    </citation>
    <scope>NUCLEOTIDE SEQUENCE [LARGE SCALE GENOMIC DNA]</scope>
    <source>
        <strain evidence="6">AQ028</strain>
        <tissue evidence="6">Male pupae</tissue>
    </source>
</reference>
<proteinExistence type="predicted"/>
<dbReference type="Proteomes" id="UP001549921">
    <property type="component" value="Unassembled WGS sequence"/>
</dbReference>
<name>A0ABD0T1G3_LOXSC</name>
<dbReference type="InterPro" id="IPR004875">
    <property type="entry name" value="DDE_SF_endonuclease_dom"/>
</dbReference>
<feature type="region of interest" description="Disordered" evidence="4">
    <location>
        <begin position="413"/>
        <end position="437"/>
    </location>
</feature>
<dbReference type="InterPro" id="IPR036397">
    <property type="entry name" value="RNaseH_sf"/>
</dbReference>
<dbReference type="InterPro" id="IPR050863">
    <property type="entry name" value="CenT-Element_Derived"/>
</dbReference>
<dbReference type="Gene3D" id="3.30.420.10">
    <property type="entry name" value="Ribonuclease H-like superfamily/Ribonuclease H"/>
    <property type="match status" value="1"/>
</dbReference>
<evidence type="ECO:0000313" key="6">
    <source>
        <dbReference type="EMBL" id="KAL0831837.1"/>
    </source>
</evidence>
<sequence length="437" mass="50576">MLRFKKSFIQSFESSTHGAHGARTIEFSDLNLKRKCYTNSQVAKALSMIQQGMSVYKASKLYNVPETTLRNKRQDLYSNEKCGKKPLLNLNEEEQIVDWIHYLCKCGFPVTKKQLLHTVSNLKMEFPEKKWILGFTQRHPAVANYLVQHPPTSGHQVTEEALRAWFYRLRTYVEENDLLHVFEDPKRIFNCDEYGFFLCPKINQVLVKRDSKKVYNRVENDEKECLTVLVNASADGSIAPPMVLFPYNRLPDNIESTVPLGWGLGSTESGWMDMESFYQYVTNVFYPWLLQHNVTLPVVLFLDGHTSHISLPLTTFCKEKGIELVALLPKSTHVLHPLDVAVLRPIEETWRDIVQEFTVRHNYAKLTRTDFSAEVQSCFERSLNSETVKSGFEYCGFYPFQQENIDYQKLLSKGKKRKGKDSSYSRDGENLLPDPLK</sequence>
<dbReference type="Gene3D" id="1.10.10.60">
    <property type="entry name" value="Homeodomain-like"/>
    <property type="match status" value="1"/>
</dbReference>
<dbReference type="Pfam" id="PF05225">
    <property type="entry name" value="HTH_psq"/>
    <property type="match status" value="1"/>
</dbReference>
<evidence type="ECO:0000256" key="1">
    <source>
        <dbReference type="ARBA" id="ARBA00004123"/>
    </source>
</evidence>
<feature type="compositionally biased region" description="Basic and acidic residues" evidence="4">
    <location>
        <begin position="420"/>
        <end position="429"/>
    </location>
</feature>
<dbReference type="EMBL" id="JBEDNZ010000011">
    <property type="protein sequence ID" value="KAL0831837.1"/>
    <property type="molecule type" value="Genomic_DNA"/>
</dbReference>
<evidence type="ECO:0000256" key="2">
    <source>
        <dbReference type="ARBA" id="ARBA00023125"/>
    </source>
</evidence>
<feature type="domain" description="HTH CENPB-type" evidence="5">
    <location>
        <begin position="80"/>
        <end position="145"/>
    </location>
</feature>
<dbReference type="Pfam" id="PF03184">
    <property type="entry name" value="DDE_1"/>
    <property type="match status" value="1"/>
</dbReference>
<dbReference type="InterPro" id="IPR007889">
    <property type="entry name" value="HTH_Psq"/>
</dbReference>
<gene>
    <name evidence="6" type="ORF">ABMA28_001367</name>
</gene>
<protein>
    <recommendedName>
        <fullName evidence="5">HTH CENPB-type domain-containing protein</fullName>
    </recommendedName>
</protein>
<dbReference type="PROSITE" id="PS51253">
    <property type="entry name" value="HTH_CENPB"/>
    <property type="match status" value="1"/>
</dbReference>